<comment type="caution">
    <text evidence="2">The sequence shown here is derived from an EMBL/GenBank/DDBJ whole genome shotgun (WGS) entry which is preliminary data.</text>
</comment>
<keyword evidence="1" id="KW-1133">Transmembrane helix</keyword>
<name>A0A418KH87_9ACTN</name>
<evidence type="ECO:0000313" key="2">
    <source>
        <dbReference type="EMBL" id="RIQ11601.1"/>
    </source>
</evidence>
<evidence type="ECO:0000256" key="1">
    <source>
        <dbReference type="SAM" id="Phobius"/>
    </source>
</evidence>
<proteinExistence type="predicted"/>
<keyword evidence="3" id="KW-1185">Reference proteome</keyword>
<dbReference type="Proteomes" id="UP000284057">
    <property type="component" value="Unassembled WGS sequence"/>
</dbReference>
<dbReference type="EMBL" id="QUAL01000419">
    <property type="protein sequence ID" value="RIQ11601.1"/>
    <property type="molecule type" value="Genomic_DNA"/>
</dbReference>
<protein>
    <submittedName>
        <fullName evidence="2">DUF3618 domain-containing protein</fullName>
    </submittedName>
</protein>
<keyword evidence="1" id="KW-0812">Transmembrane</keyword>
<evidence type="ECO:0000313" key="3">
    <source>
        <dbReference type="Proteomes" id="UP000284057"/>
    </source>
</evidence>
<reference evidence="2 3" key="1">
    <citation type="submission" date="2018-09" db="EMBL/GenBank/DDBJ databases">
        <title>Isolation, diversity and antifungal activity of actinobacteria from wheat.</title>
        <authorList>
            <person name="Han C."/>
        </authorList>
    </citation>
    <scope>NUCLEOTIDE SEQUENCE [LARGE SCALE GENOMIC DNA]</scope>
    <source>
        <strain evidence="2 3">NEAU-YY265</strain>
    </source>
</reference>
<dbReference type="Pfam" id="PF12277">
    <property type="entry name" value="DUF3618"/>
    <property type="match status" value="1"/>
</dbReference>
<accession>A0A418KH87</accession>
<keyword evidence="1" id="KW-0472">Membrane</keyword>
<gene>
    <name evidence="2" type="ORF">DY240_28440</name>
</gene>
<dbReference type="AlphaFoldDB" id="A0A418KH87"/>
<sequence length="161" mass="17131">MPPVVGERDGLAVGVGERELGRGVARGESRVSHVHTVSIRVDSRIGTVDPVSAADQNPTQPVLPASRQPVPLAPEVQAELAKRGRSVRQIETDIAARTERLAANLDELTARLAPSRLVKDSTASLRARLTTPDGNPRLEVLGAVAGAVLVAGLLLWRARRH</sequence>
<feature type="transmembrane region" description="Helical" evidence="1">
    <location>
        <begin position="138"/>
        <end position="156"/>
    </location>
</feature>
<organism evidence="2 3">
    <name type="scientific">Jiangella rhizosphaerae</name>
    <dbReference type="NCBI Taxonomy" id="2293569"/>
    <lineage>
        <taxon>Bacteria</taxon>
        <taxon>Bacillati</taxon>
        <taxon>Actinomycetota</taxon>
        <taxon>Actinomycetes</taxon>
        <taxon>Jiangellales</taxon>
        <taxon>Jiangellaceae</taxon>
        <taxon>Jiangella</taxon>
    </lineage>
</organism>
<dbReference type="InterPro" id="IPR022062">
    <property type="entry name" value="DUF3618"/>
</dbReference>